<evidence type="ECO:0000256" key="3">
    <source>
        <dbReference type="ARBA" id="ARBA00023277"/>
    </source>
</evidence>
<evidence type="ECO:0000256" key="4">
    <source>
        <dbReference type="SAM" id="SignalP"/>
    </source>
</evidence>
<dbReference type="RefSeq" id="XP_001694915.2">
    <property type="nucleotide sequence ID" value="XM_001694863.2"/>
</dbReference>
<keyword evidence="2" id="KW-0294">Fucose metabolism</keyword>
<reference evidence="5 6" key="1">
    <citation type="journal article" date="2007" name="Science">
        <title>The Chlamydomonas genome reveals the evolution of key animal and plant functions.</title>
        <authorList>
            <person name="Merchant S.S."/>
            <person name="Prochnik S.E."/>
            <person name="Vallon O."/>
            <person name="Harris E.H."/>
            <person name="Karpowicz S.J."/>
            <person name="Witman G.B."/>
            <person name="Terry A."/>
            <person name="Salamov A."/>
            <person name="Fritz-Laylin L.K."/>
            <person name="Marechal-Drouard L."/>
            <person name="Marshall W.F."/>
            <person name="Qu L.H."/>
            <person name="Nelson D.R."/>
            <person name="Sanderfoot A.A."/>
            <person name="Spalding M.H."/>
            <person name="Kapitonov V.V."/>
            <person name="Ren Q."/>
            <person name="Ferris P."/>
            <person name="Lindquist E."/>
            <person name="Shapiro H."/>
            <person name="Lucas S.M."/>
            <person name="Grimwood J."/>
            <person name="Schmutz J."/>
            <person name="Cardol P."/>
            <person name="Cerutti H."/>
            <person name="Chanfreau G."/>
            <person name="Chen C.L."/>
            <person name="Cognat V."/>
            <person name="Croft M.T."/>
            <person name="Dent R."/>
            <person name="Dutcher S."/>
            <person name="Fernandez E."/>
            <person name="Fukuzawa H."/>
            <person name="Gonzalez-Ballester D."/>
            <person name="Gonzalez-Halphen D."/>
            <person name="Hallmann A."/>
            <person name="Hanikenne M."/>
            <person name="Hippler M."/>
            <person name="Inwood W."/>
            <person name="Jabbari K."/>
            <person name="Kalanon M."/>
            <person name="Kuras R."/>
            <person name="Lefebvre P.A."/>
            <person name="Lemaire S.D."/>
            <person name="Lobanov A.V."/>
            <person name="Lohr M."/>
            <person name="Manuell A."/>
            <person name="Meier I."/>
            <person name="Mets L."/>
            <person name="Mittag M."/>
            <person name="Mittelmeier T."/>
            <person name="Moroney J.V."/>
            <person name="Moseley J."/>
            <person name="Napoli C."/>
            <person name="Nedelcu A.M."/>
            <person name="Niyogi K."/>
            <person name="Novoselov S.V."/>
            <person name="Paulsen I.T."/>
            <person name="Pazour G."/>
            <person name="Purton S."/>
            <person name="Ral J.P."/>
            <person name="Riano-Pachon D.M."/>
            <person name="Riekhof W."/>
            <person name="Rymarquis L."/>
            <person name="Schroda M."/>
            <person name="Stern D."/>
            <person name="Umen J."/>
            <person name="Willows R."/>
            <person name="Wilson N."/>
            <person name="Zimmer S.L."/>
            <person name="Allmer J."/>
            <person name="Balk J."/>
            <person name="Bisova K."/>
            <person name="Chen C.J."/>
            <person name="Elias M."/>
            <person name="Gendler K."/>
            <person name="Hauser C."/>
            <person name="Lamb M.R."/>
            <person name="Ledford H."/>
            <person name="Long J.C."/>
            <person name="Minagawa J."/>
            <person name="Page M.D."/>
            <person name="Pan J."/>
            <person name="Pootakham W."/>
            <person name="Roje S."/>
            <person name="Rose A."/>
            <person name="Stahlberg E."/>
            <person name="Terauchi A.M."/>
            <person name="Yang P."/>
            <person name="Ball S."/>
            <person name="Bowler C."/>
            <person name="Dieckmann C.L."/>
            <person name="Gladyshev V.N."/>
            <person name="Green P."/>
            <person name="Jorgensen R."/>
            <person name="Mayfield S."/>
            <person name="Mueller-Roeber B."/>
            <person name="Rajamani S."/>
            <person name="Sayre R.T."/>
            <person name="Brokstein P."/>
            <person name="Dubchak I."/>
            <person name="Goodstein D."/>
            <person name="Hornick L."/>
            <person name="Huang Y.W."/>
            <person name="Jhaveri J."/>
            <person name="Luo Y."/>
            <person name="Martinez D."/>
            <person name="Ngau W.C."/>
            <person name="Otillar B."/>
            <person name="Poliakov A."/>
            <person name="Porter A."/>
            <person name="Szajkowski L."/>
            <person name="Werner G."/>
            <person name="Zhou K."/>
            <person name="Grigoriev I.V."/>
            <person name="Rokhsar D.S."/>
            <person name="Grossman A.R."/>
        </authorList>
    </citation>
    <scope>NUCLEOTIDE SEQUENCE [LARGE SCALE GENOMIC DNA]</scope>
    <source>
        <strain evidence="6">CC-503</strain>
    </source>
</reference>
<dbReference type="Gramene" id="PNW78728">
    <property type="protein sequence ID" value="PNW78728"/>
    <property type="gene ID" value="CHLRE_09g388134v5"/>
</dbReference>
<keyword evidence="3" id="KW-0119">Carbohydrate metabolism</keyword>
<evidence type="ECO:0000256" key="1">
    <source>
        <dbReference type="ARBA" id="ARBA00022679"/>
    </source>
</evidence>
<protein>
    <recommendedName>
        <fullName evidence="7">O-fucosyltransferase family protein</fullName>
    </recommendedName>
</protein>
<evidence type="ECO:0008006" key="7">
    <source>
        <dbReference type="Google" id="ProtNLM"/>
    </source>
</evidence>
<dbReference type="InParanoid" id="A0A2K3DDW5"/>
<dbReference type="PANTHER" id="PTHR13398:SF0">
    <property type="entry name" value="GDP-FUCOSE PROTEIN O-FUCOSYLTRANSFERASE 2"/>
    <property type="match status" value="1"/>
</dbReference>
<dbReference type="GO" id="GO:0006004">
    <property type="term" value="P:fucose metabolic process"/>
    <property type="evidence" value="ECO:0007669"/>
    <property type="project" value="UniProtKB-KW"/>
</dbReference>
<dbReference type="InterPro" id="IPR045130">
    <property type="entry name" value="OFUT2-like"/>
</dbReference>
<dbReference type="Gene3D" id="3.40.50.11350">
    <property type="match status" value="1"/>
</dbReference>
<dbReference type="EMBL" id="CM008970">
    <property type="protein sequence ID" value="PNW78728.1"/>
    <property type="molecule type" value="Genomic_DNA"/>
</dbReference>
<evidence type="ECO:0000313" key="5">
    <source>
        <dbReference type="EMBL" id="PNW78728.1"/>
    </source>
</evidence>
<name>A0A2K3DDW5_CHLRE</name>
<feature type="chain" id="PRO_5014449293" description="O-fucosyltransferase family protein" evidence="4">
    <location>
        <begin position="19"/>
        <end position="732"/>
    </location>
</feature>
<gene>
    <name evidence="5" type="ORF">CHLRE_09g388134v5</name>
</gene>
<keyword evidence="1" id="KW-0808">Transferase</keyword>
<dbReference type="KEGG" id="cre:CHLRE_09g388134v5"/>
<sequence length="732" mass="79129">MCLKNGVTLARALQRVLVLPVFTDVEPVVDVSKYVSLDCFRRSNQAVTYQEFRGELCRGVGLGLPEHAVASGGSESASSHKIKSEGGDTSSFCEDGALLQLETSYSLADYRGYTCWARREDITNARDLGITIKGCKQIDPANITVAGINNNNPYPLEYVKRTFADRPEKVLLFLDLFGVNLLPDVKDLAETVSQPEEMCGWMPAEQAAAAADAVMQTLIPLSGDTRRLSTGTQHSVVASAVAASPGAQPLMRLRGTRRYMAVHLRRSDWFYYCAGARKCFYSMTEVGAWLNETLAQHGLNTLYASTNADEREKQMLRRAVSGRVLFWEDVVSELLRWQAGATPGAGGDILGSGTSQAGDGEALASASGVEVLPEWLRSIPLDDALMVQMVEKAICMQAASFISSSGSTFSNQIRDFRDGGLDELERNVLMRKFGAATITAAVPTVADGKTVAAAVATEPHESATYLCNEQMPALPDTRRYPDFHNPNIFLEQAKGLWARIKYSLGALWQAVGGSSSSNDPSAVTAKAVRIARPPTLGSMLAAPFRLFERWVLIMEDAHALAAANRFVEMYTGGAVASLVLEGRQDVPVAALVECVVAEASRAGALALHVAMLDVPEQQQVLIMQQLEAARSLAQVTRMGGAAQERGNTFTMLWRGDGLGRRAEPALLEELPVFLEHTDVYVLAKGRVLLGDPRSGLFRQVANTRRLFGFQAVRDGACAPAALRAASGAVRSV</sequence>
<feature type="signal peptide" evidence="4">
    <location>
        <begin position="1"/>
        <end position="18"/>
    </location>
</feature>
<keyword evidence="4" id="KW-0732">Signal</keyword>
<dbReference type="PANTHER" id="PTHR13398">
    <property type="entry name" value="GDP-FUCOSE PROTEIN O-FUCOSYLTRANSFERASE 2"/>
    <property type="match status" value="1"/>
</dbReference>
<dbReference type="AlphaFoldDB" id="A0A2K3DDW5"/>
<dbReference type="PaxDb" id="3055-EDP02067"/>
<organism evidence="5 6">
    <name type="scientific">Chlamydomonas reinhardtii</name>
    <name type="common">Chlamydomonas smithii</name>
    <dbReference type="NCBI Taxonomy" id="3055"/>
    <lineage>
        <taxon>Eukaryota</taxon>
        <taxon>Viridiplantae</taxon>
        <taxon>Chlorophyta</taxon>
        <taxon>core chlorophytes</taxon>
        <taxon>Chlorophyceae</taxon>
        <taxon>CS clade</taxon>
        <taxon>Chlamydomonadales</taxon>
        <taxon>Chlamydomonadaceae</taxon>
        <taxon>Chlamydomonas</taxon>
    </lineage>
</organism>
<dbReference type="GO" id="GO:0046922">
    <property type="term" value="F:peptide-O-fucosyltransferase activity"/>
    <property type="evidence" value="ECO:0000318"/>
    <property type="project" value="GO_Central"/>
</dbReference>
<dbReference type="OMA" id="REHICHA"/>
<evidence type="ECO:0000313" key="6">
    <source>
        <dbReference type="Proteomes" id="UP000006906"/>
    </source>
</evidence>
<dbReference type="OrthoDB" id="531482at2759"/>
<proteinExistence type="predicted"/>
<dbReference type="GeneID" id="5720581"/>
<dbReference type="Proteomes" id="UP000006906">
    <property type="component" value="Chromosome 9"/>
</dbReference>
<accession>A0A2K3DDW5</accession>
<keyword evidence="6" id="KW-1185">Reference proteome</keyword>
<evidence type="ECO:0000256" key="2">
    <source>
        <dbReference type="ARBA" id="ARBA00023253"/>
    </source>
</evidence>